<keyword evidence="2" id="KW-1185">Reference proteome</keyword>
<gene>
    <name evidence="1" type="ORF">BDN72DRAFT_568026</name>
</gene>
<proteinExistence type="predicted"/>
<accession>A0ACD3AWW1</accession>
<dbReference type="EMBL" id="ML208319">
    <property type="protein sequence ID" value="TFK70040.1"/>
    <property type="molecule type" value="Genomic_DNA"/>
</dbReference>
<dbReference type="Proteomes" id="UP000308600">
    <property type="component" value="Unassembled WGS sequence"/>
</dbReference>
<evidence type="ECO:0000313" key="2">
    <source>
        <dbReference type="Proteomes" id="UP000308600"/>
    </source>
</evidence>
<reference evidence="1 2" key="1">
    <citation type="journal article" date="2019" name="Nat. Ecol. Evol.">
        <title>Megaphylogeny resolves global patterns of mushroom evolution.</title>
        <authorList>
            <person name="Varga T."/>
            <person name="Krizsan K."/>
            <person name="Foldi C."/>
            <person name="Dima B."/>
            <person name="Sanchez-Garcia M."/>
            <person name="Sanchez-Ramirez S."/>
            <person name="Szollosi G.J."/>
            <person name="Szarkandi J.G."/>
            <person name="Papp V."/>
            <person name="Albert L."/>
            <person name="Andreopoulos W."/>
            <person name="Angelini C."/>
            <person name="Antonin V."/>
            <person name="Barry K.W."/>
            <person name="Bougher N.L."/>
            <person name="Buchanan P."/>
            <person name="Buyck B."/>
            <person name="Bense V."/>
            <person name="Catcheside P."/>
            <person name="Chovatia M."/>
            <person name="Cooper J."/>
            <person name="Damon W."/>
            <person name="Desjardin D."/>
            <person name="Finy P."/>
            <person name="Geml J."/>
            <person name="Haridas S."/>
            <person name="Hughes K."/>
            <person name="Justo A."/>
            <person name="Karasinski D."/>
            <person name="Kautmanova I."/>
            <person name="Kiss B."/>
            <person name="Kocsube S."/>
            <person name="Kotiranta H."/>
            <person name="LaButti K.M."/>
            <person name="Lechner B.E."/>
            <person name="Liimatainen K."/>
            <person name="Lipzen A."/>
            <person name="Lukacs Z."/>
            <person name="Mihaltcheva S."/>
            <person name="Morgado L.N."/>
            <person name="Niskanen T."/>
            <person name="Noordeloos M.E."/>
            <person name="Ohm R.A."/>
            <person name="Ortiz-Santana B."/>
            <person name="Ovrebo C."/>
            <person name="Racz N."/>
            <person name="Riley R."/>
            <person name="Savchenko A."/>
            <person name="Shiryaev A."/>
            <person name="Soop K."/>
            <person name="Spirin V."/>
            <person name="Szebenyi C."/>
            <person name="Tomsovsky M."/>
            <person name="Tulloss R.E."/>
            <person name="Uehling J."/>
            <person name="Grigoriev I.V."/>
            <person name="Vagvolgyi C."/>
            <person name="Papp T."/>
            <person name="Martin F.M."/>
            <person name="Miettinen O."/>
            <person name="Hibbett D.S."/>
            <person name="Nagy L.G."/>
        </authorList>
    </citation>
    <scope>NUCLEOTIDE SEQUENCE [LARGE SCALE GENOMIC DNA]</scope>
    <source>
        <strain evidence="1 2">NL-1719</strain>
    </source>
</reference>
<name>A0ACD3AWW1_9AGAR</name>
<organism evidence="1 2">
    <name type="scientific">Pluteus cervinus</name>
    <dbReference type="NCBI Taxonomy" id="181527"/>
    <lineage>
        <taxon>Eukaryota</taxon>
        <taxon>Fungi</taxon>
        <taxon>Dikarya</taxon>
        <taxon>Basidiomycota</taxon>
        <taxon>Agaricomycotina</taxon>
        <taxon>Agaricomycetes</taxon>
        <taxon>Agaricomycetidae</taxon>
        <taxon>Agaricales</taxon>
        <taxon>Pluteineae</taxon>
        <taxon>Pluteaceae</taxon>
        <taxon>Pluteus</taxon>
    </lineage>
</organism>
<protein>
    <submittedName>
        <fullName evidence="1">Uncharacterized protein</fullName>
    </submittedName>
</protein>
<evidence type="ECO:0000313" key="1">
    <source>
        <dbReference type="EMBL" id="TFK70040.1"/>
    </source>
</evidence>
<sequence>MNGRRKNVHSHPQYRPSSIKRSESINWVYYLPYCVYHIDLRLQYRSSRNRNYYYEALHNYPGHNTCSHQRCPRCSPWTYNGTGANTTRLHPNLARRDGTLRLGRLSYGTSENCVYTVLVSCDLTKKVPEEPSLKRRSLKEARTSTVSNSSLPSPCVELSKCPAHPRCDDSVSSFRGEI</sequence>